<dbReference type="OrthoDB" id="2793880at2759"/>
<protein>
    <recommendedName>
        <fullName evidence="1">Protein kinase domain-containing protein</fullName>
    </recommendedName>
</protein>
<dbReference type="GO" id="GO:0005524">
    <property type="term" value="F:ATP binding"/>
    <property type="evidence" value="ECO:0007669"/>
    <property type="project" value="InterPro"/>
</dbReference>
<organism evidence="2 3">
    <name type="scientific">Obba rivulosa</name>
    <dbReference type="NCBI Taxonomy" id="1052685"/>
    <lineage>
        <taxon>Eukaryota</taxon>
        <taxon>Fungi</taxon>
        <taxon>Dikarya</taxon>
        <taxon>Basidiomycota</taxon>
        <taxon>Agaricomycotina</taxon>
        <taxon>Agaricomycetes</taxon>
        <taxon>Polyporales</taxon>
        <taxon>Gelatoporiaceae</taxon>
        <taxon>Obba</taxon>
    </lineage>
</organism>
<accession>A0A8E2DR38</accession>
<sequence>MRNDSNELEILSKLLDLQSPRNHTVPCELIRCSSTTLAFMPSLRVLGDYNIPCGSIRSLLDVVTQMAEALEFMHDHKIAFSDFAELNIVLATDNIPVDFPPFNIVKGRCYLIDFGSARSFSKGPGQGLLTGDFYSYPGHFVPPEGTDAVDPYAYDVYSLGKMIDHCCGYAVWKPTFHPPKSLRHIVAMLMSPNPSLRPTMRRTVKITRALQSWILSTTLLYKFLPMRVA</sequence>
<gene>
    <name evidence="2" type="ORF">OBBRIDRAFT_789568</name>
</gene>
<dbReference type="Gene3D" id="1.10.510.10">
    <property type="entry name" value="Transferase(Phosphotransferase) domain 1"/>
    <property type="match status" value="1"/>
</dbReference>
<feature type="domain" description="Protein kinase" evidence="1">
    <location>
        <begin position="1"/>
        <end position="229"/>
    </location>
</feature>
<reference evidence="2 3" key="1">
    <citation type="submission" date="2016-07" db="EMBL/GenBank/DDBJ databases">
        <title>Draft genome of the white-rot fungus Obba rivulosa 3A-2.</title>
        <authorList>
            <consortium name="DOE Joint Genome Institute"/>
            <person name="Miettinen O."/>
            <person name="Riley R."/>
            <person name="Acob R."/>
            <person name="Barry K."/>
            <person name="Cullen D."/>
            <person name="De Vries R."/>
            <person name="Hainaut M."/>
            <person name="Hatakka A."/>
            <person name="Henrissat B."/>
            <person name="Hilden K."/>
            <person name="Kuo R."/>
            <person name="Labutti K."/>
            <person name="Lipzen A."/>
            <person name="Makela M.R."/>
            <person name="Sandor L."/>
            <person name="Spatafora J.W."/>
            <person name="Grigoriev I.V."/>
            <person name="Hibbett D.S."/>
        </authorList>
    </citation>
    <scope>NUCLEOTIDE SEQUENCE [LARGE SCALE GENOMIC DNA]</scope>
    <source>
        <strain evidence="2 3">3A-2</strain>
    </source>
</reference>
<dbReference type="PROSITE" id="PS50011">
    <property type="entry name" value="PROTEIN_KINASE_DOM"/>
    <property type="match status" value="1"/>
</dbReference>
<dbReference type="InterPro" id="IPR000719">
    <property type="entry name" value="Prot_kinase_dom"/>
</dbReference>
<keyword evidence="3" id="KW-1185">Reference proteome</keyword>
<proteinExistence type="predicted"/>
<dbReference type="GO" id="GO:0004672">
    <property type="term" value="F:protein kinase activity"/>
    <property type="evidence" value="ECO:0007669"/>
    <property type="project" value="InterPro"/>
</dbReference>
<name>A0A8E2DR38_9APHY</name>
<evidence type="ECO:0000259" key="1">
    <source>
        <dbReference type="PROSITE" id="PS50011"/>
    </source>
</evidence>
<evidence type="ECO:0000313" key="2">
    <source>
        <dbReference type="EMBL" id="OCH94230.1"/>
    </source>
</evidence>
<dbReference type="AlphaFoldDB" id="A0A8E2DR38"/>
<evidence type="ECO:0000313" key="3">
    <source>
        <dbReference type="Proteomes" id="UP000250043"/>
    </source>
</evidence>
<dbReference type="Proteomes" id="UP000250043">
    <property type="component" value="Unassembled WGS sequence"/>
</dbReference>
<dbReference type="SUPFAM" id="SSF56112">
    <property type="entry name" value="Protein kinase-like (PK-like)"/>
    <property type="match status" value="1"/>
</dbReference>
<dbReference type="InterPro" id="IPR011009">
    <property type="entry name" value="Kinase-like_dom_sf"/>
</dbReference>
<dbReference type="EMBL" id="KV722346">
    <property type="protein sequence ID" value="OCH94230.1"/>
    <property type="molecule type" value="Genomic_DNA"/>
</dbReference>